<dbReference type="PRINTS" id="PR00367">
    <property type="entry name" value="ETHRSPELEMNT"/>
</dbReference>
<dbReference type="Pfam" id="PF00847">
    <property type="entry name" value="AP2"/>
    <property type="match status" value="1"/>
</dbReference>
<accession>A0A8T2QD89</accession>
<name>A0A8T2QD89_CERRI</name>
<feature type="compositionally biased region" description="Polar residues" evidence="6">
    <location>
        <begin position="166"/>
        <end position="175"/>
    </location>
</feature>
<keyword evidence="9" id="KW-1185">Reference proteome</keyword>
<dbReference type="GO" id="GO:0003677">
    <property type="term" value="F:DNA binding"/>
    <property type="evidence" value="ECO:0007669"/>
    <property type="project" value="UniProtKB-KW"/>
</dbReference>
<evidence type="ECO:0000259" key="7">
    <source>
        <dbReference type="PROSITE" id="PS51032"/>
    </source>
</evidence>
<keyword evidence="4" id="KW-0804">Transcription</keyword>
<dbReference type="PROSITE" id="PS51032">
    <property type="entry name" value="AP2_ERF"/>
    <property type="match status" value="1"/>
</dbReference>
<feature type="compositionally biased region" description="Basic and acidic residues" evidence="6">
    <location>
        <begin position="138"/>
        <end position="165"/>
    </location>
</feature>
<evidence type="ECO:0000256" key="2">
    <source>
        <dbReference type="ARBA" id="ARBA00023015"/>
    </source>
</evidence>
<dbReference type="InterPro" id="IPR016177">
    <property type="entry name" value="DNA-bd_dom_sf"/>
</dbReference>
<dbReference type="GO" id="GO:0003700">
    <property type="term" value="F:DNA-binding transcription factor activity"/>
    <property type="evidence" value="ECO:0007669"/>
    <property type="project" value="InterPro"/>
</dbReference>
<feature type="region of interest" description="Disordered" evidence="6">
    <location>
        <begin position="126"/>
        <end position="180"/>
    </location>
</feature>
<evidence type="ECO:0000313" key="9">
    <source>
        <dbReference type="Proteomes" id="UP000825935"/>
    </source>
</evidence>
<feature type="region of interest" description="Disordered" evidence="6">
    <location>
        <begin position="13"/>
        <end position="42"/>
    </location>
</feature>
<dbReference type="EMBL" id="CM035441">
    <property type="protein sequence ID" value="KAH7281433.1"/>
    <property type="molecule type" value="Genomic_DNA"/>
</dbReference>
<dbReference type="InterPro" id="IPR036955">
    <property type="entry name" value="AP2/ERF_dom_sf"/>
</dbReference>
<dbReference type="AlphaFoldDB" id="A0A8T2QD89"/>
<comment type="caution">
    <text evidence="8">The sequence shown here is derived from an EMBL/GenBank/DDBJ whole genome shotgun (WGS) entry which is preliminary data.</text>
</comment>
<evidence type="ECO:0000256" key="1">
    <source>
        <dbReference type="ARBA" id="ARBA00004123"/>
    </source>
</evidence>
<dbReference type="Gene3D" id="3.30.730.10">
    <property type="entry name" value="AP2/ERF domain"/>
    <property type="match status" value="1"/>
</dbReference>
<comment type="subcellular location">
    <subcellularLocation>
        <location evidence="1">Nucleus</location>
    </subcellularLocation>
</comment>
<dbReference type="PANTHER" id="PTHR31677">
    <property type="entry name" value="AP2 DOMAIN CLASS TRANSCRIPTION FACTOR"/>
    <property type="match status" value="1"/>
</dbReference>
<dbReference type="Proteomes" id="UP000825935">
    <property type="component" value="Chromosome 36"/>
</dbReference>
<feature type="domain" description="AP2/ERF" evidence="7">
    <location>
        <begin position="181"/>
        <end position="238"/>
    </location>
</feature>
<evidence type="ECO:0000256" key="3">
    <source>
        <dbReference type="ARBA" id="ARBA00023125"/>
    </source>
</evidence>
<keyword evidence="3" id="KW-0238">DNA-binding</keyword>
<evidence type="ECO:0000313" key="8">
    <source>
        <dbReference type="EMBL" id="KAH7281433.1"/>
    </source>
</evidence>
<evidence type="ECO:0000256" key="4">
    <source>
        <dbReference type="ARBA" id="ARBA00023163"/>
    </source>
</evidence>
<reference evidence="8" key="1">
    <citation type="submission" date="2021-08" db="EMBL/GenBank/DDBJ databases">
        <title>WGS assembly of Ceratopteris richardii.</title>
        <authorList>
            <person name="Marchant D.B."/>
            <person name="Chen G."/>
            <person name="Jenkins J."/>
            <person name="Shu S."/>
            <person name="Leebens-Mack J."/>
            <person name="Grimwood J."/>
            <person name="Schmutz J."/>
            <person name="Soltis P."/>
            <person name="Soltis D."/>
            <person name="Chen Z.-H."/>
        </authorList>
    </citation>
    <scope>NUCLEOTIDE SEQUENCE</scope>
    <source>
        <strain evidence="8">Whitten #5841</strain>
        <tissue evidence="8">Leaf</tissue>
    </source>
</reference>
<organism evidence="8 9">
    <name type="scientific">Ceratopteris richardii</name>
    <name type="common">Triangle waterfern</name>
    <dbReference type="NCBI Taxonomy" id="49495"/>
    <lineage>
        <taxon>Eukaryota</taxon>
        <taxon>Viridiplantae</taxon>
        <taxon>Streptophyta</taxon>
        <taxon>Embryophyta</taxon>
        <taxon>Tracheophyta</taxon>
        <taxon>Polypodiopsida</taxon>
        <taxon>Polypodiidae</taxon>
        <taxon>Polypodiales</taxon>
        <taxon>Pteridineae</taxon>
        <taxon>Pteridaceae</taxon>
        <taxon>Parkerioideae</taxon>
        <taxon>Ceratopteris</taxon>
    </lineage>
</organism>
<proteinExistence type="predicted"/>
<keyword evidence="2" id="KW-0805">Transcription regulation</keyword>
<gene>
    <name evidence="8" type="ORF">KP509_36G047300</name>
</gene>
<dbReference type="PANTHER" id="PTHR31677:SF75">
    <property type="entry name" value="ETHYLENE-RESPONSIVE TRANSCRIPTION FACTOR ERF084"/>
    <property type="match status" value="1"/>
</dbReference>
<evidence type="ECO:0000256" key="6">
    <source>
        <dbReference type="SAM" id="MobiDB-lite"/>
    </source>
</evidence>
<dbReference type="SUPFAM" id="SSF54171">
    <property type="entry name" value="DNA-binding domain"/>
    <property type="match status" value="1"/>
</dbReference>
<keyword evidence="5" id="KW-0539">Nucleus</keyword>
<sequence>MELYDVINSCRPHRRDSNASCSASTSSPVRPPSPTLESSDDYRVSSLRESDVLTQKYFASPQAVWTFRSCSGRGDEDLAAVVGEHILYPARPATNTRLRTSPADVGSVLATRGRQSHGMGNLYRHVKEEEEEDEETEDGTKTEEIEVRSPKAKTLGEGERMKDTEGNGNASSNIRLPSGHGYRGVRRRPWGRWSAEIRDRIGKCRHWLGTFDTAEDAARAYDAAARRLRGTKARTNFPFTSLSPVATLIEAPHEDDDLNRSRANLSAIGVAISVSNRSRDICQQS</sequence>
<dbReference type="GO" id="GO:0005634">
    <property type="term" value="C:nucleus"/>
    <property type="evidence" value="ECO:0007669"/>
    <property type="project" value="UniProtKB-SubCell"/>
</dbReference>
<dbReference type="SMART" id="SM00380">
    <property type="entry name" value="AP2"/>
    <property type="match status" value="1"/>
</dbReference>
<protein>
    <recommendedName>
        <fullName evidence="7">AP2/ERF domain-containing protein</fullName>
    </recommendedName>
</protein>
<dbReference type="InterPro" id="IPR001471">
    <property type="entry name" value="AP2/ERF_dom"/>
</dbReference>
<dbReference type="OrthoDB" id="1926799at2759"/>
<evidence type="ECO:0000256" key="5">
    <source>
        <dbReference type="ARBA" id="ARBA00023242"/>
    </source>
</evidence>
<dbReference type="FunFam" id="3.30.730.10:FF:000001">
    <property type="entry name" value="Ethylene-responsive transcription factor 2"/>
    <property type="match status" value="1"/>
</dbReference>
<dbReference type="CDD" id="cd00018">
    <property type="entry name" value="AP2"/>
    <property type="match status" value="1"/>
</dbReference>
<feature type="compositionally biased region" description="Low complexity" evidence="6">
    <location>
        <begin position="18"/>
        <end position="28"/>
    </location>
</feature>